<protein>
    <submittedName>
        <fullName evidence="4">Response regulator receiver domain protein (CheY-)</fullName>
    </submittedName>
</protein>
<organism evidence="4 5">
    <name type="scientific">Alishewanella agri BL06</name>
    <dbReference type="NCBI Taxonomy" id="1195246"/>
    <lineage>
        <taxon>Bacteria</taxon>
        <taxon>Pseudomonadati</taxon>
        <taxon>Pseudomonadota</taxon>
        <taxon>Gammaproteobacteria</taxon>
        <taxon>Alteromonadales</taxon>
        <taxon>Alteromonadaceae</taxon>
        <taxon>Alishewanella</taxon>
    </lineage>
</organism>
<evidence type="ECO:0000259" key="2">
    <source>
        <dbReference type="Pfam" id="PF07695"/>
    </source>
</evidence>
<dbReference type="InterPro" id="IPR011622">
    <property type="entry name" value="7TMR_DISM_rcpt_extracell_dom2"/>
</dbReference>
<dbReference type="InterPro" id="IPR011623">
    <property type="entry name" value="7TMR_DISM_rcpt_extracell_dom1"/>
</dbReference>
<dbReference type="Pfam" id="PF07695">
    <property type="entry name" value="7TMR-DISM_7TM"/>
    <property type="match status" value="1"/>
</dbReference>
<proteinExistence type="predicted"/>
<gene>
    <name evidence="4" type="ORF">AGRI_09400</name>
</gene>
<dbReference type="STRING" id="1195246.AGRI_09400"/>
<dbReference type="EMBL" id="AKKU01000015">
    <property type="protein sequence ID" value="EIW88992.1"/>
    <property type="molecule type" value="Genomic_DNA"/>
</dbReference>
<dbReference type="Gene3D" id="2.60.40.2380">
    <property type="match status" value="1"/>
</dbReference>
<dbReference type="PATRIC" id="fig|1195246.3.peg.1853"/>
<feature type="transmembrane region" description="Helical" evidence="1">
    <location>
        <begin position="341"/>
        <end position="362"/>
    </location>
</feature>
<sequence length="421" mass="46649">MTIPLFYYHASIYPLKRVSHQAICTSKLENLNLLSLRAVWLYLALLCLPCLAQEQPAPQAEQLLQQALLLGNLQYQITPASTTAEQLVRDPAQFHSFRPLSGRQATLRLNEQQVLWLLIKVSNPYPESWQAMLYYPFLPADRISFYQLQPEIPSVKLLGKSGSLLPYSERALPLRGYSQPIQFKANEQHSYLLQIQDAALLGTQVKLGTLPILMAEEQQQLVGEALLTGALLLLVIFTLAIARAHRNPAYISLALFYLCFALVLSVLNGLGFSLLWPTYPELNPVLLYISVGLCLLALTHYCRLTLLRQSGSWARLLNALATASALLLLFSPLYADGELKLKLLFSCVSLTLSLCIIQALLVSLTTNLAGAPRYALLSTLATLCLLLVQARHLAGFADWLNPGLLLLVAITALALPQPRPN</sequence>
<dbReference type="Proteomes" id="UP000035062">
    <property type="component" value="Unassembled WGS sequence"/>
</dbReference>
<feature type="transmembrane region" description="Helical" evidence="1">
    <location>
        <begin position="316"/>
        <end position="335"/>
    </location>
</feature>
<feature type="transmembrane region" description="Helical" evidence="1">
    <location>
        <begin position="399"/>
        <end position="416"/>
    </location>
</feature>
<accession>I9P227</accession>
<evidence type="ECO:0000313" key="4">
    <source>
        <dbReference type="EMBL" id="EIW88992.1"/>
    </source>
</evidence>
<feature type="domain" description="7TM-DISM receptor extracellular" evidence="3">
    <location>
        <begin position="81"/>
        <end position="207"/>
    </location>
</feature>
<keyword evidence="1" id="KW-1133">Transmembrane helix</keyword>
<feature type="transmembrane region" description="Helical" evidence="1">
    <location>
        <begin position="285"/>
        <end position="304"/>
    </location>
</feature>
<reference evidence="4 5" key="1">
    <citation type="journal article" date="2012" name="J. Bacteriol.">
        <title>Genome Sequence of Pectin-Degrading Alishewanella agri, Isolated from Landfill Soil.</title>
        <authorList>
            <person name="Kim J."/>
            <person name="Jung J."/>
            <person name="Sung J.S."/>
            <person name="Chun J."/>
            <person name="Park W."/>
        </authorList>
    </citation>
    <scope>NUCLEOTIDE SEQUENCE [LARGE SCALE GENOMIC DNA]</scope>
    <source>
        <strain evidence="4 5">BL06</strain>
    </source>
</reference>
<feature type="transmembrane region" description="Helical" evidence="1">
    <location>
        <begin position="254"/>
        <end position="279"/>
    </location>
</feature>
<comment type="caution">
    <text evidence="4">The sequence shown here is derived from an EMBL/GenBank/DDBJ whole genome shotgun (WGS) entry which is preliminary data.</text>
</comment>
<dbReference type="RefSeq" id="WP_008984727.1">
    <property type="nucleotide sequence ID" value="NZ_AKKU01000015.1"/>
</dbReference>
<feature type="domain" description="7TM-DISM receptor extracellular" evidence="2">
    <location>
        <begin position="225"/>
        <end position="403"/>
    </location>
</feature>
<name>I9P227_9ALTE</name>
<keyword evidence="1" id="KW-0472">Membrane</keyword>
<keyword evidence="1" id="KW-0812">Transmembrane</keyword>
<keyword evidence="5" id="KW-1185">Reference proteome</keyword>
<dbReference type="eggNOG" id="COG3264">
    <property type="taxonomic scope" value="Bacteria"/>
</dbReference>
<dbReference type="AlphaFoldDB" id="I9P227"/>
<evidence type="ECO:0000256" key="1">
    <source>
        <dbReference type="SAM" id="Phobius"/>
    </source>
</evidence>
<feature type="transmembrane region" description="Helical" evidence="1">
    <location>
        <begin position="221"/>
        <end position="242"/>
    </location>
</feature>
<evidence type="ECO:0000313" key="5">
    <source>
        <dbReference type="Proteomes" id="UP000035062"/>
    </source>
</evidence>
<dbReference type="Pfam" id="PF07696">
    <property type="entry name" value="7TMR-DISMED2"/>
    <property type="match status" value="1"/>
</dbReference>
<evidence type="ECO:0000259" key="3">
    <source>
        <dbReference type="Pfam" id="PF07696"/>
    </source>
</evidence>